<evidence type="ECO:0000313" key="1">
    <source>
        <dbReference type="EMBL" id="TEB22634.1"/>
    </source>
</evidence>
<dbReference type="Proteomes" id="UP000298030">
    <property type="component" value="Unassembled WGS sequence"/>
</dbReference>
<feature type="non-terminal residue" evidence="1">
    <location>
        <position position="279"/>
    </location>
</feature>
<dbReference type="Gene3D" id="3.80.10.10">
    <property type="entry name" value="Ribonuclease Inhibitor"/>
    <property type="match status" value="1"/>
</dbReference>
<dbReference type="InterPro" id="IPR032675">
    <property type="entry name" value="LRR_dom_sf"/>
</dbReference>
<name>A0A4Y7SLZ9_COPMI</name>
<feature type="non-terminal residue" evidence="1">
    <location>
        <position position="1"/>
    </location>
</feature>
<keyword evidence="2" id="KW-1185">Reference proteome</keyword>
<accession>A0A4Y7SLZ9</accession>
<evidence type="ECO:0000313" key="2">
    <source>
        <dbReference type="Proteomes" id="UP000298030"/>
    </source>
</evidence>
<organism evidence="1 2">
    <name type="scientific">Coprinellus micaceus</name>
    <name type="common">Glistening ink-cap mushroom</name>
    <name type="synonym">Coprinus micaceus</name>
    <dbReference type="NCBI Taxonomy" id="71717"/>
    <lineage>
        <taxon>Eukaryota</taxon>
        <taxon>Fungi</taxon>
        <taxon>Dikarya</taxon>
        <taxon>Basidiomycota</taxon>
        <taxon>Agaricomycotina</taxon>
        <taxon>Agaricomycetes</taxon>
        <taxon>Agaricomycetidae</taxon>
        <taxon>Agaricales</taxon>
        <taxon>Agaricineae</taxon>
        <taxon>Psathyrellaceae</taxon>
        <taxon>Coprinellus</taxon>
    </lineage>
</organism>
<comment type="caution">
    <text evidence="1">The sequence shown here is derived from an EMBL/GenBank/DDBJ whole genome shotgun (WGS) entry which is preliminary data.</text>
</comment>
<sequence>SHLHPTAQRLIYADVTVTLNTIAVVMTLSSQPHLSLHVRNLKVVLETPCWAALSKTVYRALAQSLSGMTRLISLSIHIPKEQSSVLPGETSSTFPELRILRASFDLDDHVATFLTKAPGLVALELDEVCDNTCPTFSDLPSHVIPDLSSFSGTSRAARSLVPGRPVSSILITSDDLTTDMITALSLGSSLPITTFSGTTPCPPTSILAALATEMPELEYVRLGICSDQWGRDLYDECIVVLCRILASMQFLRSVMVSGLYWRWRIMDSKRVLTSKPCAP</sequence>
<dbReference type="OrthoDB" id="613763at2759"/>
<gene>
    <name evidence="1" type="ORF">FA13DRAFT_1599606</name>
</gene>
<protein>
    <recommendedName>
        <fullName evidence="3">F-box domain-containing protein</fullName>
    </recommendedName>
</protein>
<dbReference type="EMBL" id="QPFP01000088">
    <property type="protein sequence ID" value="TEB22634.1"/>
    <property type="molecule type" value="Genomic_DNA"/>
</dbReference>
<evidence type="ECO:0008006" key="3">
    <source>
        <dbReference type="Google" id="ProtNLM"/>
    </source>
</evidence>
<proteinExistence type="predicted"/>
<dbReference type="AlphaFoldDB" id="A0A4Y7SLZ9"/>
<reference evidence="1 2" key="1">
    <citation type="journal article" date="2019" name="Nat. Ecol. Evol.">
        <title>Megaphylogeny resolves global patterns of mushroom evolution.</title>
        <authorList>
            <person name="Varga T."/>
            <person name="Krizsan K."/>
            <person name="Foldi C."/>
            <person name="Dima B."/>
            <person name="Sanchez-Garcia M."/>
            <person name="Sanchez-Ramirez S."/>
            <person name="Szollosi G.J."/>
            <person name="Szarkandi J.G."/>
            <person name="Papp V."/>
            <person name="Albert L."/>
            <person name="Andreopoulos W."/>
            <person name="Angelini C."/>
            <person name="Antonin V."/>
            <person name="Barry K.W."/>
            <person name="Bougher N.L."/>
            <person name="Buchanan P."/>
            <person name="Buyck B."/>
            <person name="Bense V."/>
            <person name="Catcheside P."/>
            <person name="Chovatia M."/>
            <person name="Cooper J."/>
            <person name="Damon W."/>
            <person name="Desjardin D."/>
            <person name="Finy P."/>
            <person name="Geml J."/>
            <person name="Haridas S."/>
            <person name="Hughes K."/>
            <person name="Justo A."/>
            <person name="Karasinski D."/>
            <person name="Kautmanova I."/>
            <person name="Kiss B."/>
            <person name="Kocsube S."/>
            <person name="Kotiranta H."/>
            <person name="LaButti K.M."/>
            <person name="Lechner B.E."/>
            <person name="Liimatainen K."/>
            <person name="Lipzen A."/>
            <person name="Lukacs Z."/>
            <person name="Mihaltcheva S."/>
            <person name="Morgado L.N."/>
            <person name="Niskanen T."/>
            <person name="Noordeloos M.E."/>
            <person name="Ohm R.A."/>
            <person name="Ortiz-Santana B."/>
            <person name="Ovrebo C."/>
            <person name="Racz N."/>
            <person name="Riley R."/>
            <person name="Savchenko A."/>
            <person name="Shiryaev A."/>
            <person name="Soop K."/>
            <person name="Spirin V."/>
            <person name="Szebenyi C."/>
            <person name="Tomsovsky M."/>
            <person name="Tulloss R.E."/>
            <person name="Uehling J."/>
            <person name="Grigoriev I.V."/>
            <person name="Vagvolgyi C."/>
            <person name="Papp T."/>
            <person name="Martin F.M."/>
            <person name="Miettinen O."/>
            <person name="Hibbett D.S."/>
            <person name="Nagy L.G."/>
        </authorList>
    </citation>
    <scope>NUCLEOTIDE SEQUENCE [LARGE SCALE GENOMIC DNA]</scope>
    <source>
        <strain evidence="1 2">FP101781</strain>
    </source>
</reference>